<dbReference type="EMBL" id="JAMSLR010000001">
    <property type="protein sequence ID" value="MCM8747876.1"/>
    <property type="molecule type" value="Genomic_DNA"/>
</dbReference>
<dbReference type="InterPro" id="IPR009959">
    <property type="entry name" value="Cyclase_SnoaL-like"/>
</dbReference>
<dbReference type="Pfam" id="PF07366">
    <property type="entry name" value="SnoaL"/>
    <property type="match status" value="1"/>
</dbReference>
<gene>
    <name evidence="1" type="ORF">NET02_01805</name>
</gene>
<keyword evidence="2" id="KW-1185">Reference proteome</keyword>
<dbReference type="Gene3D" id="3.10.450.50">
    <property type="match status" value="1"/>
</dbReference>
<dbReference type="AlphaFoldDB" id="A0AA41WEB1"/>
<protein>
    <submittedName>
        <fullName evidence="1">Ester cyclase</fullName>
    </submittedName>
</protein>
<dbReference type="PANTHER" id="PTHR38436:SF1">
    <property type="entry name" value="ESTER CYCLASE"/>
    <property type="match status" value="1"/>
</dbReference>
<dbReference type="GO" id="GO:0030638">
    <property type="term" value="P:polyketide metabolic process"/>
    <property type="evidence" value="ECO:0007669"/>
    <property type="project" value="InterPro"/>
</dbReference>
<dbReference type="PANTHER" id="PTHR38436">
    <property type="entry name" value="POLYKETIDE CYCLASE SNOAL-LIKE DOMAIN"/>
    <property type="match status" value="1"/>
</dbReference>
<proteinExistence type="predicted"/>
<dbReference type="InterPro" id="IPR032710">
    <property type="entry name" value="NTF2-like_dom_sf"/>
</dbReference>
<dbReference type="Proteomes" id="UP001165306">
    <property type="component" value="Unassembled WGS sequence"/>
</dbReference>
<accession>A0AA41WEB1</accession>
<reference evidence="1" key="1">
    <citation type="submission" date="2022-06" db="EMBL/GenBank/DDBJ databases">
        <title>CFH 74404 Thermomicrobiaceae sp.</title>
        <authorList>
            <person name="Ming H."/>
            <person name="Li W.-J."/>
            <person name="Zhao Z."/>
        </authorList>
    </citation>
    <scope>NUCLEOTIDE SEQUENCE</scope>
    <source>
        <strain evidence="1">CFH 74404</strain>
    </source>
</reference>
<dbReference type="RefSeq" id="WP_284055658.1">
    <property type="nucleotide sequence ID" value="NZ_JAMSLR010000001.1"/>
</dbReference>
<evidence type="ECO:0000313" key="2">
    <source>
        <dbReference type="Proteomes" id="UP001165306"/>
    </source>
</evidence>
<comment type="caution">
    <text evidence="1">The sequence shown here is derived from an EMBL/GenBank/DDBJ whole genome shotgun (WGS) entry which is preliminary data.</text>
</comment>
<dbReference type="SUPFAM" id="SSF54427">
    <property type="entry name" value="NTF2-like"/>
    <property type="match status" value="1"/>
</dbReference>
<evidence type="ECO:0000313" key="1">
    <source>
        <dbReference type="EMBL" id="MCM8747876.1"/>
    </source>
</evidence>
<sequence length="145" mass="16200">MPAEESKAVIRRFYELLKEYWRTGNVDLFDEVVSPSVVHHGPGLPSDMAGLKQVLPMFRAAFPDMRVTFEEMIAEGDVVADRITVHATHQGEMMGIPASGRRVRFTEIHIARVEGGKIVERWSEWDELGLLQQIGAIPSPAGSRS</sequence>
<organism evidence="1 2">
    <name type="scientific">Thermalbibacter longus</name>
    <dbReference type="NCBI Taxonomy" id="2951981"/>
    <lineage>
        <taxon>Bacteria</taxon>
        <taxon>Pseudomonadati</taxon>
        <taxon>Thermomicrobiota</taxon>
        <taxon>Thermomicrobia</taxon>
        <taxon>Thermomicrobiales</taxon>
        <taxon>Thermomicrobiaceae</taxon>
        <taxon>Thermalbibacter</taxon>
    </lineage>
</organism>
<name>A0AA41WEB1_9BACT</name>